<dbReference type="PANTHER" id="PTHR40469">
    <property type="entry name" value="SECRETED GLYCOSYL HYDROLASE"/>
    <property type="match status" value="1"/>
</dbReference>
<dbReference type="Pfam" id="PF06283">
    <property type="entry name" value="ThuA"/>
    <property type="match status" value="1"/>
</dbReference>
<dbReference type="PANTHER" id="PTHR40469:SF2">
    <property type="entry name" value="GALACTOSE-BINDING DOMAIN-LIKE SUPERFAMILY PROTEIN"/>
    <property type="match status" value="1"/>
</dbReference>
<comment type="caution">
    <text evidence="2">The sequence shown here is derived from an EMBL/GenBank/DDBJ whole genome shotgun (WGS) entry which is preliminary data.</text>
</comment>
<name>A0ABP9RQI6_9ACTN</name>
<sequence>MSELLVFSATTGFRHDSIAAGVAAARELGTADGFTVDATEDPAVFAPDNLARYAAVIFMNSSGTVLDDSGRSALRGYLGSGGGYVGVHLAAGTEYDWPYYGGLVGARFDAHPEVQPATFDVEDRSHPATAHLPRRWRRVDELYNYRANPRRDVRVLLTLDESTYSGGTMGADHPITWCHRYQGGRAFYTGAGHTIESYDEPEFRALLLGGLRYAAGTAYADDRPEHGYAPVADGDLAEWYSPEAYGRCSIKFGWRSGPAGDLGGGSGGVVARIGVPASADPVDAGRSGGIELRLDHPAAPSNPAGQWNTGEISIADGAAEAYLNGLRTARVEGPLPAGRVWLGAAEGSAAGDERLRDIRLRRDG</sequence>
<organism evidence="2 3">
    <name type="scientific">Rugosimonospora acidiphila</name>
    <dbReference type="NCBI Taxonomy" id="556531"/>
    <lineage>
        <taxon>Bacteria</taxon>
        <taxon>Bacillati</taxon>
        <taxon>Actinomycetota</taxon>
        <taxon>Actinomycetes</taxon>
        <taxon>Micromonosporales</taxon>
        <taxon>Micromonosporaceae</taxon>
        <taxon>Rugosimonospora</taxon>
    </lineage>
</organism>
<protein>
    <recommendedName>
        <fullName evidence="1">ThuA-like domain-containing protein</fullName>
    </recommendedName>
</protein>
<reference evidence="3" key="1">
    <citation type="journal article" date="2019" name="Int. J. Syst. Evol. Microbiol.">
        <title>The Global Catalogue of Microorganisms (GCM) 10K type strain sequencing project: providing services to taxonomists for standard genome sequencing and annotation.</title>
        <authorList>
            <consortium name="The Broad Institute Genomics Platform"/>
            <consortium name="The Broad Institute Genome Sequencing Center for Infectious Disease"/>
            <person name="Wu L."/>
            <person name="Ma J."/>
        </authorList>
    </citation>
    <scope>NUCLEOTIDE SEQUENCE [LARGE SCALE GENOMIC DNA]</scope>
    <source>
        <strain evidence="3">JCM 18304</strain>
    </source>
</reference>
<dbReference type="InterPro" id="IPR029062">
    <property type="entry name" value="Class_I_gatase-like"/>
</dbReference>
<dbReference type="RefSeq" id="WP_345629364.1">
    <property type="nucleotide sequence ID" value="NZ_BAABJQ010000006.1"/>
</dbReference>
<dbReference type="Proteomes" id="UP001501570">
    <property type="component" value="Unassembled WGS sequence"/>
</dbReference>
<dbReference type="SUPFAM" id="SSF52317">
    <property type="entry name" value="Class I glutamine amidotransferase-like"/>
    <property type="match status" value="1"/>
</dbReference>
<evidence type="ECO:0000313" key="3">
    <source>
        <dbReference type="Proteomes" id="UP001501570"/>
    </source>
</evidence>
<proteinExistence type="predicted"/>
<evidence type="ECO:0000313" key="2">
    <source>
        <dbReference type="EMBL" id="GAA5184677.1"/>
    </source>
</evidence>
<evidence type="ECO:0000259" key="1">
    <source>
        <dbReference type="Pfam" id="PF06283"/>
    </source>
</evidence>
<gene>
    <name evidence="2" type="ORF">GCM10023322_26680</name>
</gene>
<dbReference type="EMBL" id="BAABJQ010000006">
    <property type="protein sequence ID" value="GAA5184677.1"/>
    <property type="molecule type" value="Genomic_DNA"/>
</dbReference>
<keyword evidence="3" id="KW-1185">Reference proteome</keyword>
<feature type="domain" description="ThuA-like" evidence="1">
    <location>
        <begin position="4"/>
        <end position="214"/>
    </location>
</feature>
<accession>A0ABP9RQI6</accession>
<dbReference type="InterPro" id="IPR029010">
    <property type="entry name" value="ThuA-like"/>
</dbReference>
<dbReference type="Gene3D" id="3.40.50.880">
    <property type="match status" value="1"/>
</dbReference>